<keyword evidence="5" id="KW-1185">Reference proteome</keyword>
<evidence type="ECO:0000313" key="4">
    <source>
        <dbReference type="EMBL" id="EPS70160.1"/>
    </source>
</evidence>
<reference evidence="4 5" key="1">
    <citation type="journal article" date="2013" name="BMC Genomics">
        <title>The miniature genome of a carnivorous plant Genlisea aurea contains a low number of genes and short non-coding sequences.</title>
        <authorList>
            <person name="Leushkin E.V."/>
            <person name="Sutormin R.A."/>
            <person name="Nabieva E.R."/>
            <person name="Penin A.A."/>
            <person name="Kondrashov A.S."/>
            <person name="Logacheva M.D."/>
        </authorList>
    </citation>
    <scope>NUCLEOTIDE SEQUENCE [LARGE SCALE GENOMIC DNA]</scope>
</reference>
<protein>
    <recommendedName>
        <fullName evidence="6">MHD1 domain-containing protein</fullName>
    </recommendedName>
</protein>
<dbReference type="AlphaFoldDB" id="S8CTI4"/>
<proteinExistence type="predicted"/>
<accession>S8CTI4</accession>
<dbReference type="PANTHER" id="PTHR31280">
    <property type="entry name" value="PROTEIN UNC-13 HOMOLOG"/>
    <property type="match status" value="1"/>
</dbReference>
<comment type="caution">
    <text evidence="4">The sequence shown here is derived from an EMBL/GenBank/DDBJ whole genome shotgun (WGS) entry which is preliminary data.</text>
</comment>
<dbReference type="InterPro" id="IPR014770">
    <property type="entry name" value="Munc13_1"/>
</dbReference>
<dbReference type="InterPro" id="IPR057984">
    <property type="entry name" value="PATROL1_C"/>
</dbReference>
<feature type="domain" description="MHD1" evidence="2">
    <location>
        <begin position="544"/>
        <end position="686"/>
    </location>
</feature>
<evidence type="ECO:0008006" key="6">
    <source>
        <dbReference type="Google" id="ProtNLM"/>
    </source>
</evidence>
<dbReference type="PROSITE" id="PS51258">
    <property type="entry name" value="MHD1"/>
    <property type="match status" value="1"/>
</dbReference>
<feature type="domain" description="MHD2" evidence="3">
    <location>
        <begin position="816"/>
        <end position="927"/>
    </location>
</feature>
<organism evidence="4 5">
    <name type="scientific">Genlisea aurea</name>
    <dbReference type="NCBI Taxonomy" id="192259"/>
    <lineage>
        <taxon>Eukaryota</taxon>
        <taxon>Viridiplantae</taxon>
        <taxon>Streptophyta</taxon>
        <taxon>Embryophyta</taxon>
        <taxon>Tracheophyta</taxon>
        <taxon>Spermatophyta</taxon>
        <taxon>Magnoliopsida</taxon>
        <taxon>eudicotyledons</taxon>
        <taxon>Gunneridae</taxon>
        <taxon>Pentapetalae</taxon>
        <taxon>asterids</taxon>
        <taxon>lamiids</taxon>
        <taxon>Lamiales</taxon>
        <taxon>Lentibulariaceae</taxon>
        <taxon>Genlisea</taxon>
    </lineage>
</organism>
<dbReference type="Proteomes" id="UP000015453">
    <property type="component" value="Unassembled WGS sequence"/>
</dbReference>
<dbReference type="OrthoDB" id="2015333at2759"/>
<dbReference type="PROSITE" id="PS51259">
    <property type="entry name" value="MHD2"/>
    <property type="match status" value="1"/>
</dbReference>
<gene>
    <name evidence="4" type="ORF">M569_04598</name>
</gene>
<feature type="region of interest" description="Disordered" evidence="1">
    <location>
        <begin position="105"/>
        <end position="143"/>
    </location>
</feature>
<dbReference type="Pfam" id="PF25761">
    <property type="entry name" value="TPR_PATROL1"/>
    <property type="match status" value="1"/>
</dbReference>
<evidence type="ECO:0000256" key="1">
    <source>
        <dbReference type="SAM" id="MobiDB-lite"/>
    </source>
</evidence>
<feature type="region of interest" description="Disordered" evidence="1">
    <location>
        <begin position="1"/>
        <end position="23"/>
    </location>
</feature>
<dbReference type="InterPro" id="IPR014772">
    <property type="entry name" value="Munc13_dom-2"/>
</dbReference>
<feature type="compositionally biased region" description="Polar residues" evidence="1">
    <location>
        <begin position="112"/>
        <end position="136"/>
    </location>
</feature>
<name>S8CTI4_9LAMI</name>
<evidence type="ECO:0000259" key="2">
    <source>
        <dbReference type="PROSITE" id="PS51258"/>
    </source>
</evidence>
<dbReference type="InterPro" id="IPR008528">
    <property type="entry name" value="unc-13_homologue"/>
</dbReference>
<evidence type="ECO:0000313" key="5">
    <source>
        <dbReference type="Proteomes" id="UP000015453"/>
    </source>
</evidence>
<sequence length="997" mass="111817">MGRHFRHSSVHPNPNSCPETIRGRLPMSDLASPFGRIESLDEDDIRSTAYEILFTSCRSYPGFGGRSAINYYNCASDDGTGPNSPRKAGELGPAVVTSRLKRALGLKMAGRSPTSRRSYSFDLNPSPDDSSPQKAFNTAPIGGNRLRRPLTAAEIMRQQLNVSEQNDNRLRKTLMRTLVGQTMKRAETIILPLELMRHLKPSEFRNAHEYHLWQIQQLKLLEAGLLLHPSIPLDKSDANAAKLREIIISSESNPIDTLKTSETMKALSNCTVSLAWRGCHHNTTDIAHWIDGYPLNLKIYDALLSTIFDLKDETSVLDEVDELLELIKKTWSVLGLNRSMHNLCLTWVFFERYVATGLREPDLLNASFVMLTEVAAADAKKADREPVYIEMLGSVLRSMKKWLEKRLLDYHGCFGKESVGVMENMLPILFSVKKILEDEHIGDEEAGVGADHYIRSSLRIAFSKIVEEQNTTKTAEVQDPSEALIRLAKKTKELAAKEKAVFSPAMKKWHPIATGVAAVSLHGFYGSLLKKYMAANPFLVNETILVLQRAGKLEKTLVQLVVEDSVDCEDGGKAIVREMVPYEVETIIHRLMKQRIQERLQKGREYILRAKQTETWNPKSKMEPYARSAEEFVGFAKEAAENFFEINVNVSESLFRDFVDGLGSLFREFVAFVACCASKQSYIPTLPPVTRCSRDSKFLQLWKKAGCSVGVDYPNRIISDEEIKPRPSTSRGTQRLYIRLNTLNYLEAELRSLNKLLQGKARFSSGIPANVSCFEATHSSIHEASHHVSEVAAYRLIFLDSTGVLYSGLYVGDVANSRIRLAIRTLKQNVRLLCVIVAEKAQPLALKEVMKASFQSFLLVLLAGGNSRHFSKADHAMIEEDLESLKKMFCNCGEGLIVEDMVESEGEAAESVVSLMSLTTEQLIEEFYHVSGLDGCTAEEAGEKLPLPPLPAGVGEWSRFDPDTILRVLCYRDDRAANQFLKKTFNLAKRRPAIRII</sequence>
<dbReference type="PANTHER" id="PTHR31280:SF1">
    <property type="entry name" value="OS03G0138600 PROTEIN"/>
    <property type="match status" value="1"/>
</dbReference>
<evidence type="ECO:0000259" key="3">
    <source>
        <dbReference type="PROSITE" id="PS51259"/>
    </source>
</evidence>
<dbReference type="EMBL" id="AUSU01001799">
    <property type="protein sequence ID" value="EPS70160.1"/>
    <property type="molecule type" value="Genomic_DNA"/>
</dbReference>